<sequence length="513" mass="51242">MCDQPGMSGYAAMLPGPFMSGSSFGMIPASSTSSCASLTAPPFHPVHPAAPFTPPNTLAGLALSSLALTSGAIGPEAGAPPSGGLIYSTASSPSSSSSLAPAPSLSPLSMIGQTGVSAPPGFMSFPASGTTGQDAILDMVCPGSGQQHPLTRSLLNVLTGSRALLPGTSSYGPDCAAPSLGNFNTTHALFAGSGVGSLSRSLSVGQAMGNAHSVASQQTTPSPSNLGSVGAGSNMIGLYATQTSLSPYPLAAGGHAGSSPAGLVMPTSQSGLLVPPGPLDSSSQASSASPASPALLASGQSHSHSQSPACLFASAANHVIAAPSANLQINESLSTSAYNPGSQMPARPGLELEANQNAAMLAGLGGLAGFTGLPGLAGFAGFAGLAGLAGFTGLGAFATTAPAVPPAGLVNAPVVFCKRDISVMPHLHSVSPRAGSLKLNSVVLRQLSPLNMPFVINMMDEHANHCTFFQIVHQYDVENGIVMRSTVSIKRRDSSFIEMKHLAEHSKSVPRRV</sequence>
<organism evidence="2 3">
    <name type="scientific">Protopolystoma xenopodis</name>
    <dbReference type="NCBI Taxonomy" id="117903"/>
    <lineage>
        <taxon>Eukaryota</taxon>
        <taxon>Metazoa</taxon>
        <taxon>Spiralia</taxon>
        <taxon>Lophotrochozoa</taxon>
        <taxon>Platyhelminthes</taxon>
        <taxon>Monogenea</taxon>
        <taxon>Polyopisthocotylea</taxon>
        <taxon>Polystomatidea</taxon>
        <taxon>Polystomatidae</taxon>
        <taxon>Protopolystoma</taxon>
    </lineage>
</organism>
<gene>
    <name evidence="2" type="ORF">PXEA_LOCUS29013</name>
</gene>
<protein>
    <submittedName>
        <fullName evidence="2">Uncharacterized protein</fullName>
    </submittedName>
</protein>
<dbReference type="Proteomes" id="UP000784294">
    <property type="component" value="Unassembled WGS sequence"/>
</dbReference>
<reference evidence="2" key="1">
    <citation type="submission" date="2018-11" db="EMBL/GenBank/DDBJ databases">
        <authorList>
            <consortium name="Pathogen Informatics"/>
        </authorList>
    </citation>
    <scope>NUCLEOTIDE SEQUENCE</scope>
</reference>
<evidence type="ECO:0000256" key="1">
    <source>
        <dbReference type="SAM" id="MobiDB-lite"/>
    </source>
</evidence>
<name>A0A448XFK9_9PLAT</name>
<proteinExistence type="predicted"/>
<feature type="compositionally biased region" description="Low complexity" evidence="1">
    <location>
        <begin position="281"/>
        <end position="301"/>
    </location>
</feature>
<accession>A0A448XFK9</accession>
<comment type="caution">
    <text evidence="2">The sequence shown here is derived from an EMBL/GenBank/DDBJ whole genome shotgun (WGS) entry which is preliminary data.</text>
</comment>
<evidence type="ECO:0000313" key="2">
    <source>
        <dbReference type="EMBL" id="VEL35573.1"/>
    </source>
</evidence>
<keyword evidence="3" id="KW-1185">Reference proteome</keyword>
<evidence type="ECO:0000313" key="3">
    <source>
        <dbReference type="Proteomes" id="UP000784294"/>
    </source>
</evidence>
<dbReference type="AlphaFoldDB" id="A0A448XFK9"/>
<feature type="region of interest" description="Disordered" evidence="1">
    <location>
        <begin position="261"/>
        <end position="301"/>
    </location>
</feature>
<dbReference type="EMBL" id="CAAALY010250136">
    <property type="protein sequence ID" value="VEL35573.1"/>
    <property type="molecule type" value="Genomic_DNA"/>
</dbReference>